<feature type="binding site" evidence="7">
    <location>
        <position position="268"/>
    </location>
    <ligand>
        <name>Zn(2+)</name>
        <dbReference type="ChEBI" id="CHEBI:29105"/>
        <label>2</label>
    </ligand>
</feature>
<dbReference type="HAMAP" id="MF_00152">
    <property type="entry name" value="Nfo"/>
    <property type="match status" value="1"/>
</dbReference>
<dbReference type="SUPFAM" id="SSF51658">
    <property type="entry name" value="Xylose isomerase-like"/>
    <property type="match status" value="1"/>
</dbReference>
<evidence type="ECO:0000256" key="4">
    <source>
        <dbReference type="ARBA" id="ARBA00022801"/>
    </source>
</evidence>
<dbReference type="eggNOG" id="COG0648">
    <property type="taxonomic scope" value="Bacteria"/>
</dbReference>
<gene>
    <name evidence="7" type="primary">nfo</name>
    <name evidence="9" type="ordered locus">Corgl_0655</name>
</gene>
<dbReference type="PROSITE" id="PS00730">
    <property type="entry name" value="AP_NUCLEASE_F2_2"/>
    <property type="match status" value="1"/>
</dbReference>
<keyword evidence="3 7" id="KW-0227">DNA damage</keyword>
<feature type="binding site" evidence="7">
    <location>
        <position position="142"/>
    </location>
    <ligand>
        <name>Zn(2+)</name>
        <dbReference type="ChEBI" id="CHEBI:29105"/>
        <label>1</label>
    </ligand>
</feature>
<dbReference type="KEGG" id="cgo:Corgl_0655"/>
<evidence type="ECO:0000259" key="8">
    <source>
        <dbReference type="Pfam" id="PF01261"/>
    </source>
</evidence>
<sequence>MLTIGCHLSMAKGYTAMGETALGIGANTFAFFTRNPRGSRARPVDRVDVAGLGEVLRANEFGALVAHAPYVCNPASNKASTREFALTCLREDLARLEMLPGGFYNLHPGSHVGAGAGRGIELIITALAAAMAPEQRTTVLLETMTGKGTEIGGTFEELAAIIEGVLERRPELSERIGVCFDTCHVSDAGYDIIDDLDGVLERFDTVIGLARLRAVHVNDSKSPRGSRRDRHARIGEGYLGCEELGGGLDVFGRIVRHPALSGLPLILETPNELDGYAAEIRLLRGLAT</sequence>
<evidence type="ECO:0000256" key="1">
    <source>
        <dbReference type="ARBA" id="ARBA00005340"/>
    </source>
</evidence>
<accession>F2N7F3</accession>
<dbReference type="PANTHER" id="PTHR21445">
    <property type="entry name" value="ENDONUCLEASE IV ENDODEOXYRIBONUCLEASE IV"/>
    <property type="match status" value="1"/>
</dbReference>
<keyword evidence="2 7" id="KW-0479">Metal-binding</keyword>
<feature type="binding site" evidence="7">
    <location>
        <position position="229"/>
    </location>
    <ligand>
        <name>Zn(2+)</name>
        <dbReference type="ChEBI" id="CHEBI:29105"/>
        <label>3</label>
    </ligand>
</feature>
<reference evidence="10" key="1">
    <citation type="journal article" date="2013" name="Stand. Genomic Sci.">
        <title>Complete genome sequence of Coriobacterium glomerans type strain (PW2(T)) from the midgut of Pyrrhocoris apterus L. (red soldier bug).</title>
        <authorList>
            <person name="Stackebrandt E."/>
            <person name="Zeytun A."/>
            <person name="Lapidus A."/>
            <person name="Nolan M."/>
            <person name="Lucas S."/>
            <person name="Hammon N."/>
            <person name="Deshpande S."/>
            <person name="Cheng J.F."/>
            <person name="Tapia R."/>
            <person name="Goodwin L.A."/>
            <person name="Pitluck S."/>
            <person name="Liolios K."/>
            <person name="Pagani I."/>
            <person name="Ivanova N."/>
            <person name="Mavromatis K."/>
            <person name="Mikhailova N."/>
            <person name="Huntemann M."/>
            <person name="Pati A."/>
            <person name="Chen A."/>
            <person name="Palaniappan K."/>
            <person name="Chang Y.J."/>
            <person name="Land M."/>
            <person name="Hauser L."/>
            <person name="Rohde M."/>
            <person name="Pukall R."/>
            <person name="Goker M."/>
            <person name="Detter J.C."/>
            <person name="Woyke T."/>
            <person name="Bristow J."/>
            <person name="Eisen J.A."/>
            <person name="Markowitz V."/>
            <person name="Hugenholtz P."/>
            <person name="Kyrpides N.C."/>
            <person name="Klenk H.P."/>
        </authorList>
    </citation>
    <scope>NUCLEOTIDE SEQUENCE</scope>
    <source>
        <strain evidence="10">ATCC 49209 / DSM 20642 / JCM 10262 / PW2</strain>
    </source>
</reference>
<dbReference type="STRING" id="700015.Corgl_0655"/>
<comment type="similarity">
    <text evidence="1 7">Belongs to the AP endonuclease 2 family.</text>
</comment>
<dbReference type="PANTHER" id="PTHR21445:SF0">
    <property type="entry name" value="APURINIC-APYRIMIDINIC ENDONUCLEASE"/>
    <property type="match status" value="1"/>
</dbReference>
<dbReference type="Proteomes" id="UP000006851">
    <property type="component" value="Chromosome"/>
</dbReference>
<dbReference type="PROSITE" id="PS00731">
    <property type="entry name" value="AP_NUCLEASE_F2_3"/>
    <property type="match status" value="1"/>
</dbReference>
<dbReference type="CDD" id="cd00019">
    <property type="entry name" value="AP2Ec"/>
    <property type="match status" value="1"/>
</dbReference>
<dbReference type="Pfam" id="PF01261">
    <property type="entry name" value="AP_endonuc_2"/>
    <property type="match status" value="1"/>
</dbReference>
<dbReference type="InterPro" id="IPR001719">
    <property type="entry name" value="AP_endonuc_2"/>
</dbReference>
<dbReference type="FunFam" id="3.20.20.150:FF:000001">
    <property type="entry name" value="Probable endonuclease 4"/>
    <property type="match status" value="1"/>
</dbReference>
<dbReference type="GO" id="GO:0008081">
    <property type="term" value="F:phosphoric diester hydrolase activity"/>
    <property type="evidence" value="ECO:0007669"/>
    <property type="project" value="TreeGrafter"/>
</dbReference>
<feature type="binding site" evidence="7">
    <location>
        <position position="142"/>
    </location>
    <ligand>
        <name>Zn(2+)</name>
        <dbReference type="ChEBI" id="CHEBI:29105"/>
        <label>2</label>
    </ligand>
</feature>
<feature type="domain" description="Xylose isomerase-like TIM barrel" evidence="8">
    <location>
        <begin position="23"/>
        <end position="284"/>
    </location>
</feature>
<dbReference type="GO" id="GO:0008833">
    <property type="term" value="F:deoxyribonuclease IV (phage-T4-induced) activity"/>
    <property type="evidence" value="ECO:0007669"/>
    <property type="project" value="UniProtKB-UniRule"/>
</dbReference>
<evidence type="ECO:0000313" key="9">
    <source>
        <dbReference type="EMBL" id="AEB06769.1"/>
    </source>
</evidence>
<keyword evidence="7" id="KW-0540">Nuclease</keyword>
<feature type="binding site" evidence="7">
    <location>
        <position position="107"/>
    </location>
    <ligand>
        <name>Zn(2+)</name>
        <dbReference type="ChEBI" id="CHEBI:29105"/>
        <label>1</label>
    </ligand>
</feature>
<dbReference type="Gene3D" id="3.20.20.150">
    <property type="entry name" value="Divalent-metal-dependent TIM barrel enzymes"/>
    <property type="match status" value="1"/>
</dbReference>
<feature type="binding site" evidence="7">
    <location>
        <position position="67"/>
    </location>
    <ligand>
        <name>Zn(2+)</name>
        <dbReference type="ChEBI" id="CHEBI:29105"/>
        <label>1</label>
    </ligand>
</feature>
<feature type="binding site" evidence="7">
    <location>
        <position position="231"/>
    </location>
    <ligand>
        <name>Zn(2+)</name>
        <dbReference type="ChEBI" id="CHEBI:29105"/>
        <label>3</label>
    </ligand>
</feature>
<evidence type="ECO:0000256" key="6">
    <source>
        <dbReference type="ARBA" id="ARBA00023204"/>
    </source>
</evidence>
<dbReference type="PROSITE" id="PS51432">
    <property type="entry name" value="AP_NUCLEASE_F2_4"/>
    <property type="match status" value="1"/>
</dbReference>
<keyword evidence="6 7" id="KW-0234">DNA repair</keyword>
<dbReference type="GO" id="GO:0008270">
    <property type="term" value="F:zinc ion binding"/>
    <property type="evidence" value="ECO:0007669"/>
    <property type="project" value="UniProtKB-UniRule"/>
</dbReference>
<dbReference type="HOGENOM" id="CLU_025885_4_1_11"/>
<feature type="binding site" evidence="7">
    <location>
        <position position="184"/>
    </location>
    <ligand>
        <name>Zn(2+)</name>
        <dbReference type="ChEBI" id="CHEBI:29105"/>
        <label>3</label>
    </ligand>
</feature>
<comment type="catalytic activity">
    <reaction evidence="7">
        <text>Endonucleolytic cleavage to 5'-phosphooligonucleotide end-products.</text>
        <dbReference type="EC" id="3.1.21.2"/>
    </reaction>
</comment>
<dbReference type="OrthoDB" id="9805666at2"/>
<protein>
    <recommendedName>
        <fullName evidence="7">Probable endonuclease 4</fullName>
        <ecNumber evidence="7">3.1.21.2</ecNumber>
    </recommendedName>
    <alternativeName>
        <fullName evidence="7">Endodeoxyribonuclease IV</fullName>
    </alternativeName>
    <alternativeName>
        <fullName evidence="7">Endonuclease IV</fullName>
    </alternativeName>
</protein>
<dbReference type="InterPro" id="IPR036237">
    <property type="entry name" value="Xyl_isomerase-like_sf"/>
</dbReference>
<comment type="cofactor">
    <cofactor evidence="7">
        <name>Zn(2+)</name>
        <dbReference type="ChEBI" id="CHEBI:29105"/>
    </cofactor>
    <text evidence="7">Binds 3 Zn(2+) ions.</text>
</comment>
<dbReference type="InterPro" id="IPR013022">
    <property type="entry name" value="Xyl_isomerase-like_TIM-brl"/>
</dbReference>
<evidence type="ECO:0000256" key="5">
    <source>
        <dbReference type="ARBA" id="ARBA00022833"/>
    </source>
</evidence>
<name>F2N7F3_CORGP</name>
<evidence type="ECO:0000256" key="7">
    <source>
        <dbReference type="HAMAP-Rule" id="MF_00152"/>
    </source>
</evidence>
<keyword evidence="7 9" id="KW-0255">Endonuclease</keyword>
<keyword evidence="4 7" id="KW-0378">Hydrolase</keyword>
<dbReference type="GO" id="GO:0003906">
    <property type="term" value="F:DNA-(apurinic or apyrimidinic site) endonuclease activity"/>
    <property type="evidence" value="ECO:0007669"/>
    <property type="project" value="TreeGrafter"/>
</dbReference>
<proteinExistence type="inferred from homology"/>
<feature type="binding site" evidence="7">
    <location>
        <position position="216"/>
    </location>
    <ligand>
        <name>Zn(2+)</name>
        <dbReference type="ChEBI" id="CHEBI:29105"/>
        <label>2</label>
    </ligand>
</feature>
<dbReference type="RefSeq" id="WP_013708512.1">
    <property type="nucleotide sequence ID" value="NC_015389.1"/>
</dbReference>
<dbReference type="SMART" id="SM00518">
    <property type="entry name" value="AP2Ec"/>
    <property type="match status" value="1"/>
</dbReference>
<keyword evidence="5 7" id="KW-0862">Zinc</keyword>
<dbReference type="NCBIfam" id="TIGR00587">
    <property type="entry name" value="nfo"/>
    <property type="match status" value="1"/>
</dbReference>
<evidence type="ECO:0000256" key="3">
    <source>
        <dbReference type="ARBA" id="ARBA00022763"/>
    </source>
</evidence>
<dbReference type="EC" id="3.1.21.2" evidence="7"/>
<dbReference type="EMBL" id="CP002628">
    <property type="protein sequence ID" value="AEB06769.1"/>
    <property type="molecule type" value="Genomic_DNA"/>
</dbReference>
<organism evidence="9 10">
    <name type="scientific">Coriobacterium glomerans (strain ATCC 49209 / DSM 20642 / JCM 10262 / PW2)</name>
    <dbReference type="NCBI Taxonomy" id="700015"/>
    <lineage>
        <taxon>Bacteria</taxon>
        <taxon>Bacillati</taxon>
        <taxon>Actinomycetota</taxon>
        <taxon>Coriobacteriia</taxon>
        <taxon>Coriobacteriales</taxon>
        <taxon>Coriobacteriaceae</taxon>
        <taxon>Coriobacterium</taxon>
    </lineage>
</organism>
<dbReference type="GO" id="GO:0003677">
    <property type="term" value="F:DNA binding"/>
    <property type="evidence" value="ECO:0007669"/>
    <property type="project" value="InterPro"/>
</dbReference>
<dbReference type="InterPro" id="IPR018246">
    <property type="entry name" value="AP_endonuc_F2_Zn_BS"/>
</dbReference>
<feature type="binding site" evidence="7">
    <location>
        <position position="181"/>
    </location>
    <ligand>
        <name>Zn(2+)</name>
        <dbReference type="ChEBI" id="CHEBI:29105"/>
        <label>2</label>
    </ligand>
</feature>
<dbReference type="GO" id="GO:0006284">
    <property type="term" value="P:base-excision repair"/>
    <property type="evidence" value="ECO:0007669"/>
    <property type="project" value="TreeGrafter"/>
</dbReference>
<keyword evidence="10" id="KW-1185">Reference proteome</keyword>
<comment type="function">
    <text evidence="7">Endonuclease IV plays a role in DNA repair. It cleaves phosphodiester bonds at apurinic or apyrimidinic (AP) sites, generating a 3'-hydroxyl group and a 5'-terminal sugar phosphate.</text>
</comment>
<evidence type="ECO:0000313" key="10">
    <source>
        <dbReference type="Proteomes" id="UP000006851"/>
    </source>
</evidence>
<dbReference type="AlphaFoldDB" id="F2N7F3"/>
<evidence type="ECO:0000256" key="2">
    <source>
        <dbReference type="ARBA" id="ARBA00022723"/>
    </source>
</evidence>